<name>A0A0E0B5B6_9ORYZ</name>
<organism evidence="2">
    <name type="scientific">Oryza glumipatula</name>
    <dbReference type="NCBI Taxonomy" id="40148"/>
    <lineage>
        <taxon>Eukaryota</taxon>
        <taxon>Viridiplantae</taxon>
        <taxon>Streptophyta</taxon>
        <taxon>Embryophyta</taxon>
        <taxon>Tracheophyta</taxon>
        <taxon>Spermatophyta</taxon>
        <taxon>Magnoliopsida</taxon>
        <taxon>Liliopsida</taxon>
        <taxon>Poales</taxon>
        <taxon>Poaceae</taxon>
        <taxon>BOP clade</taxon>
        <taxon>Oryzoideae</taxon>
        <taxon>Oryzeae</taxon>
        <taxon>Oryzinae</taxon>
        <taxon>Oryza</taxon>
    </lineage>
</organism>
<evidence type="ECO:0000313" key="2">
    <source>
        <dbReference type="EnsemblPlants" id="OGLUM09G16960.3"/>
    </source>
</evidence>
<reference evidence="2" key="1">
    <citation type="submission" date="2015-04" db="UniProtKB">
        <authorList>
            <consortium name="EnsemblPlants"/>
        </authorList>
    </citation>
    <scope>IDENTIFICATION</scope>
</reference>
<sequence length="81" mass="8707">MRVAIASTTRSISSYSSAVAAAAAAISTSAAASNSSTFTSELHRGVRSEINGPDGKRRVRNLPILTVRSHSKMDRPIWKEY</sequence>
<protein>
    <submittedName>
        <fullName evidence="2">Uncharacterized protein</fullName>
    </submittedName>
</protein>
<reference evidence="2" key="2">
    <citation type="submission" date="2018-05" db="EMBL/GenBank/DDBJ databases">
        <title>OgluRS3 (Oryza glumaepatula Reference Sequence Version 3).</title>
        <authorList>
            <person name="Zhang J."/>
            <person name="Kudrna D."/>
            <person name="Lee S."/>
            <person name="Talag J."/>
            <person name="Welchert J."/>
            <person name="Wing R.A."/>
        </authorList>
    </citation>
    <scope>NUCLEOTIDE SEQUENCE [LARGE SCALE GENOMIC DNA]</scope>
</reference>
<feature type="compositionally biased region" description="Low complexity" evidence="1">
    <location>
        <begin position="29"/>
        <end position="40"/>
    </location>
</feature>
<evidence type="ECO:0000313" key="3">
    <source>
        <dbReference type="Proteomes" id="UP000026961"/>
    </source>
</evidence>
<dbReference type="EnsemblPlants" id="OGLUM09G16960.3">
    <property type="protein sequence ID" value="OGLUM09G16960.3"/>
    <property type="gene ID" value="OGLUM09G16960"/>
</dbReference>
<proteinExistence type="predicted"/>
<dbReference type="HOGENOM" id="CLU_2577769_0_0_1"/>
<dbReference type="AlphaFoldDB" id="A0A0E0B5B6"/>
<feature type="region of interest" description="Disordered" evidence="1">
    <location>
        <begin position="29"/>
        <end position="56"/>
    </location>
</feature>
<dbReference type="Gramene" id="OGLUM09G16960.3">
    <property type="protein sequence ID" value="OGLUM09G16960.3"/>
    <property type="gene ID" value="OGLUM09G16960"/>
</dbReference>
<dbReference type="Proteomes" id="UP000026961">
    <property type="component" value="Chromosome 9"/>
</dbReference>
<evidence type="ECO:0000256" key="1">
    <source>
        <dbReference type="SAM" id="MobiDB-lite"/>
    </source>
</evidence>
<accession>A0A0E0B5B6</accession>
<keyword evidence="3" id="KW-1185">Reference proteome</keyword>